<dbReference type="PROSITE" id="PS50271">
    <property type="entry name" value="ZF_UBP"/>
    <property type="match status" value="1"/>
</dbReference>
<evidence type="ECO:0000256" key="14">
    <source>
        <dbReference type="ARBA" id="ARBA00022833"/>
    </source>
</evidence>
<dbReference type="GO" id="GO:0008270">
    <property type="term" value="F:zinc ion binding"/>
    <property type="evidence" value="ECO:0007669"/>
    <property type="project" value="UniProtKB-KW"/>
</dbReference>
<keyword evidence="8" id="KW-0507">mRNA processing</keyword>
<dbReference type="SMART" id="SM00290">
    <property type="entry name" value="ZnF_UBP"/>
    <property type="match status" value="1"/>
</dbReference>
<evidence type="ECO:0000256" key="12">
    <source>
        <dbReference type="ARBA" id="ARBA00022786"/>
    </source>
</evidence>
<dbReference type="InterPro" id="IPR033809">
    <property type="entry name" value="USP39"/>
</dbReference>
<dbReference type="Pfam" id="PF02148">
    <property type="entry name" value="zf-UBP"/>
    <property type="match status" value="1"/>
</dbReference>
<dbReference type="Gene3D" id="3.90.70.10">
    <property type="entry name" value="Cysteine proteinases"/>
    <property type="match status" value="1"/>
</dbReference>
<evidence type="ECO:0000256" key="7">
    <source>
        <dbReference type="ARBA" id="ARBA00022618"/>
    </source>
</evidence>
<comment type="subunit">
    <text evidence="19">The U4/U6-U5 tri-snRNP complex is a building block of the precatalytic spliceosome (spliceosome B complex). Component of the U4/U6-U5 tri-snRNP complex composed of the U4, U6 and U5 snRNAs and at least PRPF3, PRPF4, PRPF6, PRPF8, PRPF31, SNRNP200, TXNL4A, SNRNP40, SNRPB, SNRPD1, SNRPD2, SNRPD3, SNRPE, SNRPF, SNRPG, DDX23, CD2BP2, PPIH, SNU13, EFTUD2, SART1 and USP39, plus LSM2, LSM3, LSM4, LSM5, LSM6, LSM7 and LSM8.</text>
</comment>
<evidence type="ECO:0000256" key="15">
    <source>
        <dbReference type="ARBA" id="ARBA00022843"/>
    </source>
</evidence>
<keyword evidence="18" id="KW-0131">Cell cycle</keyword>
<dbReference type="InterPro" id="IPR028889">
    <property type="entry name" value="USP"/>
</dbReference>
<protein>
    <recommendedName>
        <fullName evidence="20">Ubiquitin carboxyl-terminal hydrolase 39</fullName>
        <ecNumber evidence="4">3.4.19.12</ecNumber>
    </recommendedName>
    <alternativeName>
        <fullName evidence="21">U4/U6.U5 tri-snRNP-associated 65 kDa protein</fullName>
    </alternativeName>
</protein>
<dbReference type="Pfam" id="PF00443">
    <property type="entry name" value="UCH"/>
    <property type="match status" value="1"/>
</dbReference>
<evidence type="ECO:0000256" key="19">
    <source>
        <dbReference type="ARBA" id="ARBA00064202"/>
    </source>
</evidence>
<dbReference type="InterPro" id="IPR050185">
    <property type="entry name" value="Ub_carboxyl-term_hydrolase"/>
</dbReference>
<evidence type="ECO:0000256" key="11">
    <source>
        <dbReference type="ARBA" id="ARBA00022771"/>
    </source>
</evidence>
<evidence type="ECO:0000259" key="25">
    <source>
        <dbReference type="PROSITE" id="PS50271"/>
    </source>
</evidence>
<dbReference type="SUPFAM" id="SSF54001">
    <property type="entry name" value="Cysteine proteinases"/>
    <property type="match status" value="1"/>
</dbReference>
<evidence type="ECO:0000256" key="13">
    <source>
        <dbReference type="ARBA" id="ARBA00022801"/>
    </source>
</evidence>
<evidence type="ECO:0000256" key="23">
    <source>
        <dbReference type="SAM" id="MobiDB-lite"/>
    </source>
</evidence>
<dbReference type="GO" id="GO:0000245">
    <property type="term" value="P:spliceosomal complex assembly"/>
    <property type="evidence" value="ECO:0007669"/>
    <property type="project" value="InterPro"/>
</dbReference>
<feature type="compositionally biased region" description="Basic and acidic residues" evidence="23">
    <location>
        <begin position="557"/>
        <end position="571"/>
    </location>
</feature>
<dbReference type="GO" id="GO:0016579">
    <property type="term" value="P:protein deubiquitination"/>
    <property type="evidence" value="ECO:0007669"/>
    <property type="project" value="InterPro"/>
</dbReference>
<dbReference type="InterPro" id="IPR013083">
    <property type="entry name" value="Znf_RING/FYVE/PHD"/>
</dbReference>
<keyword evidence="6" id="KW-0597">Phosphoprotein</keyword>
<dbReference type="Gene3D" id="3.30.40.10">
    <property type="entry name" value="Zinc/RING finger domain, C3HC4 (zinc finger)"/>
    <property type="match status" value="1"/>
</dbReference>
<keyword evidence="11 22" id="KW-0863">Zinc-finger</keyword>
<comment type="similarity">
    <text evidence="3">Belongs to the peptidase C19 family.</text>
</comment>
<dbReference type="CDD" id="cd02669">
    <property type="entry name" value="Peptidase_C19M"/>
    <property type="match status" value="1"/>
</dbReference>
<gene>
    <name evidence="26" type="primary">SNUT2</name>
    <name evidence="26" type="ORF">TR168060</name>
</gene>
<evidence type="ECO:0000256" key="6">
    <source>
        <dbReference type="ARBA" id="ARBA00022553"/>
    </source>
</evidence>
<keyword evidence="13" id="KW-0378">Hydrolase</keyword>
<keyword evidence="15" id="KW-0832">Ubl conjugation</keyword>
<evidence type="ECO:0000256" key="20">
    <source>
        <dbReference type="ARBA" id="ARBA00071645"/>
    </source>
</evidence>
<dbReference type="EC" id="3.4.19.12" evidence="4"/>
<keyword evidence="12" id="KW-0833">Ubl conjugation pathway</keyword>
<dbReference type="FunFam" id="3.30.40.10:FF:000068">
    <property type="entry name" value="U4/U6.U5 tri-snRNP-associated protein 2"/>
    <property type="match status" value="1"/>
</dbReference>
<dbReference type="PROSITE" id="PS50235">
    <property type="entry name" value="USP_3"/>
    <property type="match status" value="1"/>
</dbReference>
<evidence type="ECO:0000259" key="24">
    <source>
        <dbReference type="PROSITE" id="PS50235"/>
    </source>
</evidence>
<dbReference type="SUPFAM" id="SSF57850">
    <property type="entry name" value="RING/U-box"/>
    <property type="match status" value="1"/>
</dbReference>
<evidence type="ECO:0000256" key="9">
    <source>
        <dbReference type="ARBA" id="ARBA00022723"/>
    </source>
</evidence>
<evidence type="ECO:0000256" key="10">
    <source>
        <dbReference type="ARBA" id="ARBA00022728"/>
    </source>
</evidence>
<keyword evidence="7" id="KW-0132">Cell division</keyword>
<evidence type="ECO:0000256" key="3">
    <source>
        <dbReference type="ARBA" id="ARBA00009085"/>
    </source>
</evidence>
<dbReference type="PANTHER" id="PTHR21646:SF16">
    <property type="entry name" value="U4_U6.U5 TRI-SNRNP-ASSOCIATED PROTEIN 2"/>
    <property type="match status" value="1"/>
</dbReference>
<organism evidence="26">
    <name type="scientific">Schistocephalus solidus</name>
    <name type="common">Tapeworm</name>
    <dbReference type="NCBI Taxonomy" id="70667"/>
    <lineage>
        <taxon>Eukaryota</taxon>
        <taxon>Metazoa</taxon>
        <taxon>Spiralia</taxon>
        <taxon>Lophotrochozoa</taxon>
        <taxon>Platyhelminthes</taxon>
        <taxon>Cestoda</taxon>
        <taxon>Eucestoda</taxon>
        <taxon>Diphyllobothriidea</taxon>
        <taxon>Diphyllobothriidae</taxon>
        <taxon>Schistocephalus</taxon>
    </lineage>
</organism>
<evidence type="ECO:0000256" key="4">
    <source>
        <dbReference type="ARBA" id="ARBA00012759"/>
    </source>
</evidence>
<evidence type="ECO:0000313" key="26">
    <source>
        <dbReference type="EMBL" id="JAP42257.1"/>
    </source>
</evidence>
<evidence type="ECO:0000256" key="5">
    <source>
        <dbReference type="ARBA" id="ARBA00022499"/>
    </source>
</evidence>
<keyword evidence="14" id="KW-0862">Zinc</keyword>
<dbReference type="PANTHER" id="PTHR21646">
    <property type="entry name" value="UBIQUITIN CARBOXYL-TERMINAL HYDROLASE"/>
    <property type="match status" value="1"/>
</dbReference>
<reference evidence="26" key="1">
    <citation type="submission" date="2016-01" db="EMBL/GenBank/DDBJ databases">
        <title>Reference transcriptome for the parasite Schistocephalus solidus: insights into the molecular evolution of parasitism.</title>
        <authorList>
            <person name="Hebert F.O."/>
            <person name="Grambauer S."/>
            <person name="Barber I."/>
            <person name="Landry C.R."/>
            <person name="Aubin-Horth N."/>
        </authorList>
    </citation>
    <scope>NUCLEOTIDE SEQUENCE</scope>
</reference>
<dbReference type="InterPro" id="IPR038765">
    <property type="entry name" value="Papain-like_cys_pep_sf"/>
</dbReference>
<feature type="non-terminal residue" evidence="26">
    <location>
        <position position="1"/>
    </location>
</feature>
<evidence type="ECO:0000256" key="17">
    <source>
        <dbReference type="ARBA" id="ARBA00023242"/>
    </source>
</evidence>
<evidence type="ECO:0000256" key="8">
    <source>
        <dbReference type="ARBA" id="ARBA00022664"/>
    </source>
</evidence>
<evidence type="ECO:0000256" key="18">
    <source>
        <dbReference type="ARBA" id="ARBA00023306"/>
    </source>
</evidence>
<dbReference type="GO" id="GO:0004843">
    <property type="term" value="F:cysteine-type deubiquitinase activity"/>
    <property type="evidence" value="ECO:0007669"/>
    <property type="project" value="UniProtKB-EC"/>
</dbReference>
<keyword evidence="16" id="KW-0508">mRNA splicing</keyword>
<accession>A0A0X3NXJ4</accession>
<evidence type="ECO:0000256" key="1">
    <source>
        <dbReference type="ARBA" id="ARBA00000707"/>
    </source>
</evidence>
<dbReference type="EMBL" id="GEEE01020968">
    <property type="protein sequence ID" value="JAP42257.1"/>
    <property type="molecule type" value="Transcribed_RNA"/>
</dbReference>
<comment type="subcellular location">
    <subcellularLocation>
        <location evidence="2">Nucleus</location>
    </subcellularLocation>
</comment>
<dbReference type="GO" id="GO:0005681">
    <property type="term" value="C:spliceosomal complex"/>
    <property type="evidence" value="ECO:0007669"/>
    <property type="project" value="UniProtKB-KW"/>
</dbReference>
<name>A0A0X3NXJ4_SCHSO</name>
<keyword evidence="9" id="KW-0479">Metal-binding</keyword>
<keyword evidence="10" id="KW-0747">Spliceosome</keyword>
<dbReference type="GO" id="GO:0051301">
    <property type="term" value="P:cell division"/>
    <property type="evidence" value="ECO:0007669"/>
    <property type="project" value="UniProtKB-KW"/>
</dbReference>
<evidence type="ECO:0000256" key="21">
    <source>
        <dbReference type="ARBA" id="ARBA00079185"/>
    </source>
</evidence>
<sequence length="633" mass="72548">HCLVGGMYEIGKMGRRSHKRHSPKPDLPVTKKPKIDYLMEKWDELDEEETKVLNSLPGIDPQETDRSRSCPYLDTINRQMLDFDFEKLCSVSLSHLNVYACLVCGKYFQGRGSSTHAHTHSVNEDHHVFLNLETHRFYCLPDNYEIIDGSLEDITYLLNPTFLKADIAQLDVSSSMVRAYNGLTYYPGFVGLNNIKANDYCNVILQLLSHISPLRDFFLCESNYRDMKRTPGDQMNFLLIQRFGELIRKLWNPRNFKTHVSPHEFLQAVVLCSKKRFQFTEQGDALEFLSWLLNALDCSLKPLGEQSTPAATKKPARPTIVSQTLRGRMLIHSQKVMPVDLTPAQQEALSTDPEYMARVEESRFLYLTCDLPPPPLYLDEFKENIIPQVPLATLLTKFNGVAEKEYKTHCDSTMRRFCLRRLPPYLILCMKRMVKNIFTLEKNPTIVNFPIKGIDFGELLEPDVRSQHRYTTYDMVANVVHDGPPTPGEGSHRIHVLHRGTGKWFEMQDLHVTEVLPQMIPLSESLIQVWAVNKTIKNPLFVKPEKRQVVEQTKAPQKPEHQPPRADNGHEQEEEEVALKPDPQNAVDLQPAVSEEPKPQEIGQEVTEETHDISTELEVEAEVSVEPVEVPKA</sequence>
<keyword evidence="17" id="KW-0539">Nucleus</keyword>
<evidence type="ECO:0000256" key="22">
    <source>
        <dbReference type="PROSITE-ProRule" id="PRU00502"/>
    </source>
</evidence>
<feature type="domain" description="USP" evidence="24">
    <location>
        <begin position="190"/>
        <end position="533"/>
    </location>
</feature>
<feature type="region of interest" description="Disordered" evidence="23">
    <location>
        <begin position="548"/>
        <end position="633"/>
    </location>
</feature>
<feature type="compositionally biased region" description="Low complexity" evidence="23">
    <location>
        <begin position="624"/>
        <end position="633"/>
    </location>
</feature>
<proteinExistence type="inferred from homology"/>
<dbReference type="InterPro" id="IPR001394">
    <property type="entry name" value="Peptidase_C19_UCH"/>
</dbReference>
<dbReference type="FunFam" id="3.90.70.10:FF:000030">
    <property type="entry name" value="U4/U6.U5 tri-snRNP-associated protein 2"/>
    <property type="match status" value="1"/>
</dbReference>
<feature type="domain" description="UBP-type" evidence="25">
    <location>
        <begin position="68"/>
        <end position="165"/>
    </location>
</feature>
<comment type="catalytic activity">
    <reaction evidence="1">
        <text>Thiol-dependent hydrolysis of ester, thioester, amide, peptide and isopeptide bonds formed by the C-terminal Gly of ubiquitin (a 76-residue protein attached to proteins as an intracellular targeting signal).</text>
        <dbReference type="EC" id="3.4.19.12"/>
    </reaction>
</comment>
<evidence type="ECO:0000256" key="16">
    <source>
        <dbReference type="ARBA" id="ARBA00023187"/>
    </source>
</evidence>
<dbReference type="AlphaFoldDB" id="A0A0X3NXJ4"/>
<keyword evidence="5" id="KW-1017">Isopeptide bond</keyword>
<dbReference type="InterPro" id="IPR001607">
    <property type="entry name" value="Znf_UBP"/>
</dbReference>
<evidence type="ECO:0000256" key="2">
    <source>
        <dbReference type="ARBA" id="ARBA00004123"/>
    </source>
</evidence>